<dbReference type="OMA" id="HGGATEW"/>
<feature type="transmembrane region" description="Helical" evidence="14">
    <location>
        <begin position="831"/>
        <end position="855"/>
    </location>
</feature>
<evidence type="ECO:0000256" key="13">
    <source>
        <dbReference type="ARBA" id="ARBA00023201"/>
    </source>
</evidence>
<dbReference type="Proteomes" id="UP000264800">
    <property type="component" value="Unplaced"/>
</dbReference>
<evidence type="ECO:0000256" key="9">
    <source>
        <dbReference type="ARBA" id="ARBA00023065"/>
    </source>
</evidence>
<evidence type="ECO:0000259" key="17">
    <source>
        <dbReference type="Pfam" id="PF07565"/>
    </source>
</evidence>
<dbReference type="Gene3D" id="3.40.930.10">
    <property type="entry name" value="Mannitol-specific EII, Chain A"/>
    <property type="match status" value="1"/>
</dbReference>
<dbReference type="PRINTS" id="PR01231">
    <property type="entry name" value="HCO3TRNSPORT"/>
</dbReference>
<accession>A0A3Q3FW41</accession>
<keyword evidence="12" id="KW-0325">Glycoprotein</keyword>
<dbReference type="FunFam" id="1.10.287.570:FF:000001">
    <property type="entry name" value="Anion exchange protein"/>
    <property type="match status" value="1"/>
</dbReference>
<feature type="transmembrane region" description="Helical" evidence="14">
    <location>
        <begin position="917"/>
        <end position="936"/>
    </location>
</feature>
<feature type="transmembrane region" description="Helical" evidence="14">
    <location>
        <begin position="891"/>
        <end position="910"/>
    </location>
</feature>
<dbReference type="GO" id="GO:0008510">
    <property type="term" value="F:sodium:bicarbonate symporter activity"/>
    <property type="evidence" value="ECO:0007669"/>
    <property type="project" value="TreeGrafter"/>
</dbReference>
<feature type="compositionally biased region" description="Basic and acidic residues" evidence="15">
    <location>
        <begin position="14"/>
        <end position="26"/>
    </location>
</feature>
<reference evidence="18" key="2">
    <citation type="submission" date="2025-09" db="UniProtKB">
        <authorList>
            <consortium name="Ensembl"/>
        </authorList>
    </citation>
    <scope>IDENTIFICATION</scope>
</reference>
<reference evidence="18" key="1">
    <citation type="submission" date="2025-08" db="UniProtKB">
        <authorList>
            <consortium name="Ensembl"/>
        </authorList>
    </citation>
    <scope>IDENTIFICATION</scope>
</reference>
<dbReference type="InterPro" id="IPR011531">
    <property type="entry name" value="HCO3_transpt-like_TM_dom"/>
</dbReference>
<dbReference type="FunFam" id="3.40.930.10:FF:000001">
    <property type="entry name" value="Anion exchange protein"/>
    <property type="match status" value="1"/>
</dbReference>
<organism evidence="18 19">
    <name type="scientific">Kryptolebias marmoratus</name>
    <name type="common">Mangrove killifish</name>
    <name type="synonym">Rivulus marmoratus</name>
    <dbReference type="NCBI Taxonomy" id="37003"/>
    <lineage>
        <taxon>Eukaryota</taxon>
        <taxon>Metazoa</taxon>
        <taxon>Chordata</taxon>
        <taxon>Craniata</taxon>
        <taxon>Vertebrata</taxon>
        <taxon>Euteleostomi</taxon>
        <taxon>Actinopterygii</taxon>
        <taxon>Neopterygii</taxon>
        <taxon>Teleostei</taxon>
        <taxon>Neoteleostei</taxon>
        <taxon>Acanthomorphata</taxon>
        <taxon>Ovalentaria</taxon>
        <taxon>Atherinomorphae</taxon>
        <taxon>Cyprinodontiformes</taxon>
        <taxon>Rivulidae</taxon>
        <taxon>Kryptolebias</taxon>
    </lineage>
</organism>
<evidence type="ECO:0000256" key="2">
    <source>
        <dbReference type="ARBA" id="ARBA00004554"/>
    </source>
</evidence>
<dbReference type="PANTHER" id="PTHR11453:SF105">
    <property type="entry name" value="SODIUM BICARBONATE COTRANSPORTER 3"/>
    <property type="match status" value="1"/>
</dbReference>
<keyword evidence="6 14" id="KW-0812">Transmembrane</keyword>
<evidence type="ECO:0000256" key="11">
    <source>
        <dbReference type="ARBA" id="ARBA00023157"/>
    </source>
</evidence>
<evidence type="ECO:0000256" key="5">
    <source>
        <dbReference type="ARBA" id="ARBA00022475"/>
    </source>
</evidence>
<name>A0A3Q3FW41_KRYMA</name>
<keyword evidence="8" id="KW-0915">Sodium</keyword>
<feature type="compositionally biased region" description="Basic residues" evidence="15">
    <location>
        <begin position="58"/>
        <end position="74"/>
    </location>
</feature>
<feature type="transmembrane region" description="Helical" evidence="14">
    <location>
        <begin position="705"/>
        <end position="723"/>
    </location>
</feature>
<dbReference type="NCBIfam" id="TIGR00834">
    <property type="entry name" value="ae"/>
    <property type="match status" value="1"/>
</dbReference>
<feature type="compositionally biased region" description="Basic and acidic residues" evidence="15">
    <location>
        <begin position="34"/>
        <end position="44"/>
    </location>
</feature>
<dbReference type="Pfam" id="PF00955">
    <property type="entry name" value="HCO3_cotransp"/>
    <property type="match status" value="1"/>
</dbReference>
<keyword evidence="5" id="KW-1003">Cell membrane</keyword>
<evidence type="ECO:0000313" key="19">
    <source>
        <dbReference type="Proteomes" id="UP000264800"/>
    </source>
</evidence>
<feature type="transmembrane region" description="Helical" evidence="14">
    <location>
        <begin position="576"/>
        <end position="599"/>
    </location>
</feature>
<dbReference type="Pfam" id="PF07565">
    <property type="entry name" value="Band_3_cyto"/>
    <property type="match status" value="1"/>
</dbReference>
<feature type="domain" description="Bicarbonate transporter-like transmembrane" evidence="16">
    <location>
        <begin position="460"/>
        <end position="1020"/>
    </location>
</feature>
<dbReference type="AlphaFoldDB" id="A0A3Q3FW41"/>
<evidence type="ECO:0000256" key="6">
    <source>
        <dbReference type="ARBA" id="ARBA00022692"/>
    </source>
</evidence>
<feature type="region of interest" description="Disordered" evidence="15">
    <location>
        <begin position="409"/>
        <end position="453"/>
    </location>
</feature>
<comment type="subcellular location">
    <subcellularLocation>
        <location evidence="1">Apical cell membrane</location>
    </subcellularLocation>
    <subcellularLocation>
        <location evidence="2">Basolateral cell membrane</location>
        <topology evidence="2">Multi-pass membrane protein</topology>
    </subcellularLocation>
    <subcellularLocation>
        <location evidence="14">Membrane</location>
        <topology evidence="14">Multi-pass membrane protein</topology>
    </subcellularLocation>
</comment>
<dbReference type="GO" id="GO:0005452">
    <property type="term" value="F:solute:inorganic anion antiporter activity"/>
    <property type="evidence" value="ECO:0007669"/>
    <property type="project" value="InterPro"/>
</dbReference>
<keyword evidence="7 14" id="KW-1133">Transmembrane helix</keyword>
<dbReference type="OrthoDB" id="1735926at2759"/>
<feature type="transmembrane region" description="Helical" evidence="14">
    <location>
        <begin position="606"/>
        <end position="624"/>
    </location>
</feature>
<dbReference type="Gene3D" id="1.10.287.570">
    <property type="entry name" value="Helical hairpin bin"/>
    <property type="match status" value="1"/>
</dbReference>
<dbReference type="InterPro" id="IPR016152">
    <property type="entry name" value="PTrfase/Anion_transptr"/>
</dbReference>
<evidence type="ECO:0000313" key="18">
    <source>
        <dbReference type="Ensembl" id="ENSKMAP00000016597.1"/>
    </source>
</evidence>
<keyword evidence="13" id="KW-0739">Sodium transport</keyword>
<sequence length="1131" mass="127154">MDDSSEQMSPLLRRGLDEEAIVDHGKSSFTTHTNYEKDDLESHRAVYVGVHVPLGRESRRRHRHRGHRHHRKKKDRDSDEGKEDGRESPSYDTPSQRVQFILGTEDDDLEHIPHDLFTEMDELSFRDGDAIEWRETARWLKFEEDVEDGGERWSKPYVATLSLHSLFELRSCILNGTVLLDMRANSIEEIADMVIDSMVASGQLKEDLRNKVREAMLKKHHHQNERKLSNRFPLVRSIADIGKKHSDPLLLERNGPLVSPHSLPNNLDGNKAVERRPSKVGVSRESSSVDFSKVDMNFMRKIPPGAEASNVLVGEVDFLEKPIIAFVRLSPAVLITGLTEVPVPTRFLFLLLGPHGKGGQYHEIGRSMATLMTDEIFHDVAYKAKDRTDLLSGIDEFLDQVTVLPPGEWDPTIRIEPPKNVPSQSKRKRPPQPNGTAASAGEQEKEDDLHAGPELQRTGRIFGGLFLDVKRKAPFYWSDIRDSFSLQCLASILFLYCACMSPVITFGGLLGEATKGNISAIESLFGASLTGVAYSLFAGQPLTILGSTGPVLVFEKILFKFCNDYSLSYLSLRTSIGLWTAFLCILLVATDASSLVCYITRFTEEAFAALICIIFIYEALEKLFHLGEYYHVNMHNNLDNLTFYSCQCSPPANASDLLMQKWNRSGYLSSDSIPWSSLNVSMCKSLHGEFVGPACGHHGPYIPDVLFWSIILFFTTFFLSSFLKQFKTDRYFPTKVRSTISDFAVFITIMIMVLVDFLMGIPSPKLNVPDRFEPTSKNRGWLMDPLGENPWWTLLVAALPALLCTILIFMDQQITAVIINRKEHKLKKGCGYHLDLLIVSVMLGVCSIMGLPWFVAATVLSISHVNSLKVESGCSAPGEQPKFLGIREQRVTGFMIFILMGCSVFMTSVLKFIPMPVLYGVFLYMGVSSLKGIQFFDRIKLFGMPAKHQPDLIYLRYVPLWKVHIFTLVQLTCLVLLWIIKASAAAVVFPMMVLALVFIRKLLDLFFTKRELSWLDDLMPESKKKTEDDKKIKAQKLEEESDVQEEEELGMKVRFAGSTRYSISGSSDSDPLVVNISDDIVQTAVWKAVNSSAESCVQPVTRSESQEKVACVRVDVSPDTPGEGSTTETFL</sequence>
<dbReference type="Ensembl" id="ENSKMAT00000016830.1">
    <property type="protein sequence ID" value="ENSKMAP00000016597.1"/>
    <property type="gene ID" value="ENSKMAG00000012350.1"/>
</dbReference>
<dbReference type="GO" id="GO:0016323">
    <property type="term" value="C:basolateral plasma membrane"/>
    <property type="evidence" value="ECO:0007669"/>
    <property type="project" value="UniProtKB-SubCell"/>
</dbReference>
<protein>
    <recommendedName>
        <fullName evidence="14">Anion exchange protein</fullName>
    </recommendedName>
</protein>
<feature type="domain" description="Band 3 cytoplasmic" evidence="17">
    <location>
        <begin position="114"/>
        <end position="411"/>
    </location>
</feature>
<dbReference type="InterPro" id="IPR003020">
    <property type="entry name" value="HCO3_transpt_euk"/>
</dbReference>
<keyword evidence="11" id="KW-1015">Disulfide bond</keyword>
<evidence type="ECO:0000256" key="8">
    <source>
        <dbReference type="ARBA" id="ARBA00023053"/>
    </source>
</evidence>
<evidence type="ECO:0000256" key="4">
    <source>
        <dbReference type="ARBA" id="ARBA00022448"/>
    </source>
</evidence>
<keyword evidence="9 14" id="KW-0406">Ion transport</keyword>
<evidence type="ECO:0000259" key="16">
    <source>
        <dbReference type="Pfam" id="PF00955"/>
    </source>
</evidence>
<proteinExistence type="inferred from homology"/>
<feature type="transmembrane region" description="Helical" evidence="14">
    <location>
        <begin position="743"/>
        <end position="761"/>
    </location>
</feature>
<feature type="transmembrane region" description="Helical" evidence="14">
    <location>
        <begin position="975"/>
        <end position="999"/>
    </location>
</feature>
<feature type="region of interest" description="Disordered" evidence="15">
    <location>
        <begin position="1"/>
        <end position="97"/>
    </location>
</feature>
<evidence type="ECO:0000256" key="15">
    <source>
        <dbReference type="SAM" id="MobiDB-lite"/>
    </source>
</evidence>
<comment type="similarity">
    <text evidence="3 14">Belongs to the anion exchanger (TC 2.A.31) family.</text>
</comment>
<keyword evidence="19" id="KW-1185">Reference proteome</keyword>
<dbReference type="GO" id="GO:0051453">
    <property type="term" value="P:regulation of intracellular pH"/>
    <property type="evidence" value="ECO:0007669"/>
    <property type="project" value="TreeGrafter"/>
</dbReference>
<evidence type="ECO:0000256" key="14">
    <source>
        <dbReference type="RuleBase" id="RU362035"/>
    </source>
</evidence>
<dbReference type="GO" id="GO:0016324">
    <property type="term" value="C:apical plasma membrane"/>
    <property type="evidence" value="ECO:0007669"/>
    <property type="project" value="UniProtKB-SubCell"/>
</dbReference>
<dbReference type="GeneTree" id="ENSGT00940000157045"/>
<keyword evidence="4 14" id="KW-0813">Transport</keyword>
<dbReference type="SUPFAM" id="SSF55804">
    <property type="entry name" value="Phoshotransferase/anion transport protein"/>
    <property type="match status" value="1"/>
</dbReference>
<gene>
    <name evidence="18" type="primary">SLC4A7</name>
</gene>
<evidence type="ECO:0000256" key="12">
    <source>
        <dbReference type="ARBA" id="ARBA00023180"/>
    </source>
</evidence>
<dbReference type="GO" id="GO:0008509">
    <property type="term" value="F:monoatomic anion transmembrane transporter activity"/>
    <property type="evidence" value="ECO:0007669"/>
    <property type="project" value="InterPro"/>
</dbReference>
<dbReference type="InterPro" id="IPR003024">
    <property type="entry name" value="Na/HCO3_transpt"/>
</dbReference>
<dbReference type="PRINTS" id="PR01232">
    <property type="entry name" value="NAHCO3TRSPRT"/>
</dbReference>
<evidence type="ECO:0000256" key="3">
    <source>
        <dbReference type="ARBA" id="ARBA00010993"/>
    </source>
</evidence>
<evidence type="ECO:0000256" key="10">
    <source>
        <dbReference type="ARBA" id="ARBA00023136"/>
    </source>
</evidence>
<dbReference type="PANTHER" id="PTHR11453">
    <property type="entry name" value="ANION EXCHANGE PROTEIN"/>
    <property type="match status" value="1"/>
</dbReference>
<evidence type="ECO:0000256" key="1">
    <source>
        <dbReference type="ARBA" id="ARBA00004221"/>
    </source>
</evidence>
<feature type="transmembrane region" description="Helical" evidence="14">
    <location>
        <begin position="791"/>
        <end position="810"/>
    </location>
</feature>
<dbReference type="InterPro" id="IPR013769">
    <property type="entry name" value="Band3_cytoplasmic_dom"/>
</dbReference>
<evidence type="ECO:0000256" key="7">
    <source>
        <dbReference type="ARBA" id="ARBA00022989"/>
    </source>
</evidence>
<keyword evidence="10 14" id="KW-0472">Membrane</keyword>
<feature type="compositionally biased region" description="Basic and acidic residues" evidence="15">
    <location>
        <begin position="75"/>
        <end position="89"/>
    </location>
</feature>
<feature type="transmembrane region" description="Helical" evidence="14">
    <location>
        <begin position="489"/>
        <end position="511"/>
    </location>
</feature>